<dbReference type="GO" id="GO:0044211">
    <property type="term" value="P:CTP salvage"/>
    <property type="evidence" value="ECO:0007669"/>
    <property type="project" value="UniProtKB-UniPathway"/>
</dbReference>
<dbReference type="GO" id="GO:0005524">
    <property type="term" value="F:ATP binding"/>
    <property type="evidence" value="ECO:0007669"/>
    <property type="project" value="UniProtKB-KW"/>
</dbReference>
<keyword evidence="5" id="KW-0067">ATP-binding</keyword>
<accession>A0A1H4DT15</accession>
<keyword evidence="2 5" id="KW-0808">Transferase</keyword>
<keyword evidence="3 5" id="KW-0547">Nucleotide-binding</keyword>
<organism evidence="7 8">
    <name type="scientific">Alkalimonas amylolytica</name>
    <dbReference type="NCBI Taxonomy" id="152573"/>
    <lineage>
        <taxon>Bacteria</taxon>
        <taxon>Pseudomonadati</taxon>
        <taxon>Pseudomonadota</taxon>
        <taxon>Gammaproteobacteria</taxon>
        <taxon>Alkalimonas</taxon>
    </lineage>
</organism>
<comment type="catalytic activity">
    <reaction evidence="5">
        <text>cytidine + ATP = CMP + ADP + H(+)</text>
        <dbReference type="Rhea" id="RHEA:24674"/>
        <dbReference type="ChEBI" id="CHEBI:15378"/>
        <dbReference type="ChEBI" id="CHEBI:17562"/>
        <dbReference type="ChEBI" id="CHEBI:30616"/>
        <dbReference type="ChEBI" id="CHEBI:60377"/>
        <dbReference type="ChEBI" id="CHEBI:456216"/>
        <dbReference type="EC" id="2.7.1.48"/>
    </reaction>
</comment>
<dbReference type="InterPro" id="IPR000764">
    <property type="entry name" value="Uridine_kinase-like"/>
</dbReference>
<keyword evidence="8" id="KW-1185">Reference proteome</keyword>
<comment type="similarity">
    <text evidence="5">Belongs to the uridine kinase family.</text>
</comment>
<evidence type="ECO:0000313" key="8">
    <source>
        <dbReference type="Proteomes" id="UP000198773"/>
    </source>
</evidence>
<dbReference type="InterPro" id="IPR027417">
    <property type="entry name" value="P-loop_NTPase"/>
</dbReference>
<gene>
    <name evidence="7" type="ORF">SAMN04488051_1066</name>
</gene>
<dbReference type="InterPro" id="IPR006083">
    <property type="entry name" value="PRK/URK"/>
</dbReference>
<dbReference type="CDD" id="cd02023">
    <property type="entry name" value="UMPK"/>
    <property type="match status" value="1"/>
</dbReference>
<evidence type="ECO:0000256" key="1">
    <source>
        <dbReference type="ARBA" id="ARBA00004690"/>
    </source>
</evidence>
<dbReference type="NCBIfam" id="TIGR00235">
    <property type="entry name" value="udk"/>
    <property type="match status" value="1"/>
</dbReference>
<dbReference type="Pfam" id="PF00485">
    <property type="entry name" value="PRK"/>
    <property type="match status" value="1"/>
</dbReference>
<keyword evidence="5" id="KW-0963">Cytoplasm</keyword>
<comment type="pathway">
    <text evidence="5">Pyrimidine metabolism; CTP biosynthesis via salvage pathway; CTP from cytidine: step 1/3.</text>
</comment>
<dbReference type="UniPathway" id="UPA00574">
    <property type="reaction ID" value="UER00637"/>
</dbReference>
<evidence type="ECO:0000256" key="5">
    <source>
        <dbReference type="RuleBase" id="RU003825"/>
    </source>
</evidence>
<dbReference type="GO" id="GO:0005737">
    <property type="term" value="C:cytoplasm"/>
    <property type="evidence" value="ECO:0007669"/>
    <property type="project" value="UniProtKB-SubCell"/>
</dbReference>
<evidence type="ECO:0000256" key="4">
    <source>
        <dbReference type="ARBA" id="ARBA00022777"/>
    </source>
</evidence>
<dbReference type="GO" id="GO:0004849">
    <property type="term" value="F:uridine kinase activity"/>
    <property type="evidence" value="ECO:0007669"/>
    <property type="project" value="UniProtKB-EC"/>
</dbReference>
<dbReference type="PANTHER" id="PTHR10285">
    <property type="entry name" value="URIDINE KINASE"/>
    <property type="match status" value="1"/>
</dbReference>
<sequence>MCVLESDNNVAKNTIIAIAGASASGKSLFASTVYQELVEELGGERIAILAEDAYYRDQSHLSFEQRTLTNYDHPSAFEHKLLGQHLQELRAGKAIAMPQYCYKTHTRLPDTIQVQPAKVILVEGILLLSDPLLRDEFDISVFMDTPLDICLLRRIRRDLEDRGRSLQSVVEQYEDTVRPAFFDFIAPSKQFADLVVTRGGKNQIAIDIIKTKIRQLLAE</sequence>
<dbReference type="NCBIfam" id="NF004018">
    <property type="entry name" value="PRK05480.1"/>
    <property type="match status" value="1"/>
</dbReference>
<dbReference type="GO" id="GO:0043771">
    <property type="term" value="F:cytidine kinase activity"/>
    <property type="evidence" value="ECO:0007669"/>
    <property type="project" value="RHEA"/>
</dbReference>
<dbReference type="Gene3D" id="3.40.50.300">
    <property type="entry name" value="P-loop containing nucleotide triphosphate hydrolases"/>
    <property type="match status" value="1"/>
</dbReference>
<dbReference type="PRINTS" id="PR00988">
    <property type="entry name" value="URIDINKINASE"/>
</dbReference>
<dbReference type="Proteomes" id="UP000198773">
    <property type="component" value="Unassembled WGS sequence"/>
</dbReference>
<name>A0A1H4DT15_ALKAM</name>
<dbReference type="STRING" id="152573.SAMN04488051_1066"/>
<dbReference type="GO" id="GO:0044206">
    <property type="term" value="P:UMP salvage"/>
    <property type="evidence" value="ECO:0007669"/>
    <property type="project" value="UniProtKB-UniPathway"/>
</dbReference>
<keyword evidence="4 5" id="KW-0418">Kinase</keyword>
<proteinExistence type="inferred from homology"/>
<dbReference type="SUPFAM" id="SSF52540">
    <property type="entry name" value="P-loop containing nucleoside triphosphate hydrolases"/>
    <property type="match status" value="1"/>
</dbReference>
<comment type="catalytic activity">
    <reaction evidence="5">
        <text>uridine + ATP = UMP + ADP + H(+)</text>
        <dbReference type="Rhea" id="RHEA:16825"/>
        <dbReference type="ChEBI" id="CHEBI:15378"/>
        <dbReference type="ChEBI" id="CHEBI:16704"/>
        <dbReference type="ChEBI" id="CHEBI:30616"/>
        <dbReference type="ChEBI" id="CHEBI:57865"/>
        <dbReference type="ChEBI" id="CHEBI:456216"/>
        <dbReference type="EC" id="2.7.1.48"/>
    </reaction>
</comment>
<reference evidence="7 8" key="1">
    <citation type="submission" date="2016-10" db="EMBL/GenBank/DDBJ databases">
        <authorList>
            <person name="de Groot N.N."/>
        </authorList>
    </citation>
    <scope>NUCLEOTIDE SEQUENCE [LARGE SCALE GENOMIC DNA]</scope>
    <source>
        <strain evidence="7 8">CGMCC 1.3430</strain>
    </source>
</reference>
<comment type="pathway">
    <text evidence="1 5">Pyrimidine metabolism; UMP biosynthesis via salvage pathway; UMP from uridine: step 1/1.</text>
</comment>
<evidence type="ECO:0000313" key="7">
    <source>
        <dbReference type="EMBL" id="SEA75649.1"/>
    </source>
</evidence>
<protein>
    <recommendedName>
        <fullName evidence="5">Uridine kinase</fullName>
        <ecNumber evidence="5">2.7.1.48</ecNumber>
    </recommendedName>
</protein>
<comment type="subcellular location">
    <subcellularLocation>
        <location evidence="5">Cytoplasm</location>
    </subcellularLocation>
</comment>
<dbReference type="UniPathway" id="UPA00579">
    <property type="reaction ID" value="UER00640"/>
</dbReference>
<dbReference type="AlphaFoldDB" id="A0A1H4DT15"/>
<evidence type="ECO:0000256" key="3">
    <source>
        <dbReference type="ARBA" id="ARBA00022741"/>
    </source>
</evidence>
<feature type="domain" description="Phosphoribulokinase/uridine kinase" evidence="6">
    <location>
        <begin position="15"/>
        <end position="205"/>
    </location>
</feature>
<dbReference type="EMBL" id="FNRM01000006">
    <property type="protein sequence ID" value="SEA75649.1"/>
    <property type="molecule type" value="Genomic_DNA"/>
</dbReference>
<dbReference type="EC" id="2.7.1.48" evidence="5"/>
<evidence type="ECO:0000259" key="6">
    <source>
        <dbReference type="Pfam" id="PF00485"/>
    </source>
</evidence>
<evidence type="ECO:0000256" key="2">
    <source>
        <dbReference type="ARBA" id="ARBA00022679"/>
    </source>
</evidence>